<dbReference type="STRING" id="1447883.A0A2B7YQ93"/>
<gene>
    <name evidence="1" type="ORF">AJ80_02785</name>
</gene>
<proteinExistence type="predicted"/>
<comment type="caution">
    <text evidence="1">The sequence shown here is derived from an EMBL/GenBank/DDBJ whole genome shotgun (WGS) entry which is preliminary data.</text>
</comment>
<evidence type="ECO:0000313" key="1">
    <source>
        <dbReference type="EMBL" id="PGH23153.1"/>
    </source>
</evidence>
<dbReference type="AlphaFoldDB" id="A0A2B7YQ93"/>
<dbReference type="OrthoDB" id="4185252at2759"/>
<keyword evidence="2" id="KW-1185">Reference proteome</keyword>
<dbReference type="Proteomes" id="UP000224634">
    <property type="component" value="Unassembled WGS sequence"/>
</dbReference>
<protein>
    <submittedName>
        <fullName evidence="1">Uncharacterized protein</fullName>
    </submittedName>
</protein>
<organism evidence="1 2">
    <name type="scientific">Polytolypa hystricis (strain UAMH7299)</name>
    <dbReference type="NCBI Taxonomy" id="1447883"/>
    <lineage>
        <taxon>Eukaryota</taxon>
        <taxon>Fungi</taxon>
        <taxon>Dikarya</taxon>
        <taxon>Ascomycota</taxon>
        <taxon>Pezizomycotina</taxon>
        <taxon>Eurotiomycetes</taxon>
        <taxon>Eurotiomycetidae</taxon>
        <taxon>Onygenales</taxon>
        <taxon>Onygenales incertae sedis</taxon>
        <taxon>Polytolypa</taxon>
    </lineage>
</organism>
<evidence type="ECO:0000313" key="2">
    <source>
        <dbReference type="Proteomes" id="UP000224634"/>
    </source>
</evidence>
<dbReference type="EMBL" id="PDNA01000028">
    <property type="protein sequence ID" value="PGH23153.1"/>
    <property type="molecule type" value="Genomic_DNA"/>
</dbReference>
<accession>A0A2B7YQ93</accession>
<name>A0A2B7YQ93_POLH7</name>
<reference evidence="1 2" key="1">
    <citation type="submission" date="2017-10" db="EMBL/GenBank/DDBJ databases">
        <title>Comparative genomics in systemic dimorphic fungi from Ajellomycetaceae.</title>
        <authorList>
            <person name="Munoz J.F."/>
            <person name="Mcewen J.G."/>
            <person name="Clay O.K."/>
            <person name="Cuomo C.A."/>
        </authorList>
    </citation>
    <scope>NUCLEOTIDE SEQUENCE [LARGE SCALE GENOMIC DNA]</scope>
    <source>
        <strain evidence="1 2">UAMH7299</strain>
    </source>
</reference>
<sequence length="215" mass="25150">MPIFFQPMQPTEFKMGWDIPEFDVHGLIAPNSAGEYCHSVSRRLGNCLCEATQKHTNSLLFPPTGWYSENETGPCEYVKTPEHHYDWFTIDIYGIRGVPHLVALSMHMCHEDSHILRSELMILTLMTRWNLRKKEWLFHVMVPVLLVSIRAHELRVIEAYYDDDKKELVVRYSAPFPIRPTDSQKIQQQNIDEVIRWICSKPVGDTTNFEFLKGK</sequence>